<comment type="caution">
    <text evidence="2">The sequence shown here is derived from an EMBL/GenBank/DDBJ whole genome shotgun (WGS) entry which is preliminary data.</text>
</comment>
<evidence type="ECO:0000256" key="1">
    <source>
        <dbReference type="SAM" id="MobiDB-lite"/>
    </source>
</evidence>
<dbReference type="AlphaFoldDB" id="W2CEF1"/>
<feature type="region of interest" description="Disordered" evidence="1">
    <location>
        <begin position="1"/>
        <end position="23"/>
    </location>
</feature>
<sequence>MSGSFRGQQRADDEGKRQGSTPIKYAVKQEDFIGGEGFGAFGLDVTLIVCRSLPEEKGTDIGSEPRTKSGSRETRRGKILVIGYAGIGVRKTAAARCHGRMKNGMQKGRRLREHLHAVRFE</sequence>
<dbReference type="EMBL" id="AYYC01000601">
    <property type="protein sequence ID" value="ETK04871.1"/>
    <property type="molecule type" value="Genomic_DNA"/>
</dbReference>
<gene>
    <name evidence="2" type="ORF">T229_06625</name>
</gene>
<name>W2CEF1_9BACT</name>
<evidence type="ECO:0000313" key="2">
    <source>
        <dbReference type="EMBL" id="ETK04871.1"/>
    </source>
</evidence>
<protein>
    <submittedName>
        <fullName evidence="2">Uncharacterized protein</fullName>
    </submittedName>
</protein>
<accession>W2CEF1</accession>
<evidence type="ECO:0000313" key="3">
    <source>
        <dbReference type="Proteomes" id="UP000018872"/>
    </source>
</evidence>
<feature type="region of interest" description="Disordered" evidence="1">
    <location>
        <begin position="56"/>
        <end position="75"/>
    </location>
</feature>
<organism evidence="2 3">
    <name type="scientific">Tannerella sp. oral taxon BU063 isolate Cell 5</name>
    <dbReference type="NCBI Taxonomy" id="1410950"/>
    <lineage>
        <taxon>Bacteria</taxon>
        <taxon>Pseudomonadati</taxon>
        <taxon>Bacteroidota</taxon>
        <taxon>Bacteroidia</taxon>
        <taxon>Bacteroidales</taxon>
        <taxon>Tannerellaceae</taxon>
        <taxon>Tannerella</taxon>
    </lineage>
</organism>
<reference evidence="2 3" key="1">
    <citation type="submission" date="2013-11" db="EMBL/GenBank/DDBJ databases">
        <title>Single cell genomics of uncultured Tannerella BU063 (oral taxon 286).</title>
        <authorList>
            <person name="Beall C.J."/>
            <person name="Campbell A.G."/>
            <person name="Griffen A.L."/>
            <person name="Podar M."/>
            <person name="Leys E.J."/>
        </authorList>
    </citation>
    <scope>NUCLEOTIDE SEQUENCE [LARGE SCALE GENOMIC DNA]</scope>
    <source>
        <strain evidence="2">Cell 5</strain>
    </source>
</reference>
<dbReference type="Proteomes" id="UP000018872">
    <property type="component" value="Unassembled WGS sequence"/>
</dbReference>
<proteinExistence type="predicted"/>